<reference evidence="1 2" key="1">
    <citation type="submission" date="2019-01" db="EMBL/GenBank/DDBJ databases">
        <title>PMF-metabolizing Aryl O-demethylase.</title>
        <authorList>
            <person name="Kim M."/>
        </authorList>
    </citation>
    <scope>NUCLEOTIDE SEQUENCE [LARGE SCALE GENOMIC DNA]</scope>
    <source>
        <strain evidence="1 2">PMF1</strain>
    </source>
</reference>
<evidence type="ECO:0000313" key="1">
    <source>
        <dbReference type="EMBL" id="QBE98862.1"/>
    </source>
</evidence>
<organism evidence="1 2">
    <name type="scientific">Blautia producta</name>
    <dbReference type="NCBI Taxonomy" id="33035"/>
    <lineage>
        <taxon>Bacteria</taxon>
        <taxon>Bacillati</taxon>
        <taxon>Bacillota</taxon>
        <taxon>Clostridia</taxon>
        <taxon>Lachnospirales</taxon>
        <taxon>Lachnospiraceae</taxon>
        <taxon>Blautia</taxon>
    </lineage>
</organism>
<sequence length="180" mass="19224">MWANATTKASKGVAAGRMGSLARLYLNGSVVKSTNAVYNGSGAQSIIASTPTNSTRGNYYAGGISYIYNPATGRYRTNSLLNSPAQTLSEVDVVRNENGEIYGSECDLLPCGIQPDLISAIGVDGTEGYVRDEDINYAPQTLEEALTYTSINREIPLYEEDGETVIGSFLVETPSETSVE</sequence>
<dbReference type="RefSeq" id="WP_165392545.1">
    <property type="nucleotide sequence ID" value="NZ_CP035945.1"/>
</dbReference>
<accession>A0A4P6M354</accession>
<dbReference type="KEGG" id="bpro:PMF13cell1_04428"/>
<dbReference type="Proteomes" id="UP000289794">
    <property type="component" value="Chromosome"/>
</dbReference>
<dbReference type="EMBL" id="CP035945">
    <property type="protein sequence ID" value="QBE98862.1"/>
    <property type="molecule type" value="Genomic_DNA"/>
</dbReference>
<proteinExistence type="predicted"/>
<name>A0A4P6M354_9FIRM</name>
<protein>
    <submittedName>
        <fullName evidence="1">Uncharacterized protein</fullName>
    </submittedName>
</protein>
<evidence type="ECO:0000313" key="2">
    <source>
        <dbReference type="Proteomes" id="UP000289794"/>
    </source>
</evidence>
<gene>
    <name evidence="1" type="ORF">PMF13cell1_04428</name>
</gene>
<dbReference type="AlphaFoldDB" id="A0A4P6M354"/>